<dbReference type="OrthoDB" id="3258722at2759"/>
<reference evidence="1 2" key="1">
    <citation type="submission" date="2014-02" db="EMBL/GenBank/DDBJ databases">
        <title>Transposable element dynamics among asymbiotic and ectomycorrhizal Amanita fungi.</title>
        <authorList>
            <consortium name="DOE Joint Genome Institute"/>
            <person name="Hess J."/>
            <person name="Skrede I."/>
            <person name="Wolfe B."/>
            <person name="LaButti K."/>
            <person name="Ohm R.A."/>
            <person name="Grigoriev I.V."/>
            <person name="Pringle A."/>
        </authorList>
    </citation>
    <scope>NUCLEOTIDE SEQUENCE [LARGE SCALE GENOMIC DNA]</scope>
    <source>
        <strain evidence="1 2">SKay4041</strain>
    </source>
</reference>
<protein>
    <recommendedName>
        <fullName evidence="3">NB-ARC domain-containing protein</fullName>
    </recommendedName>
</protein>
<name>A0A2A9NG28_9AGAR</name>
<keyword evidence="2" id="KW-1185">Reference proteome</keyword>
<organism evidence="1 2">
    <name type="scientific">Amanita thiersii Skay4041</name>
    <dbReference type="NCBI Taxonomy" id="703135"/>
    <lineage>
        <taxon>Eukaryota</taxon>
        <taxon>Fungi</taxon>
        <taxon>Dikarya</taxon>
        <taxon>Basidiomycota</taxon>
        <taxon>Agaricomycotina</taxon>
        <taxon>Agaricomycetes</taxon>
        <taxon>Agaricomycetidae</taxon>
        <taxon>Agaricales</taxon>
        <taxon>Pluteineae</taxon>
        <taxon>Amanitaceae</taxon>
        <taxon>Amanita</taxon>
    </lineage>
</organism>
<dbReference type="InterPro" id="IPR027417">
    <property type="entry name" value="P-loop_NTPase"/>
</dbReference>
<dbReference type="Gene3D" id="3.40.50.300">
    <property type="entry name" value="P-loop containing nucleotide triphosphate hydrolases"/>
    <property type="match status" value="1"/>
</dbReference>
<accession>A0A2A9NG28</accession>
<dbReference type="AlphaFoldDB" id="A0A2A9NG28"/>
<dbReference type="STRING" id="703135.A0A2A9NG28"/>
<evidence type="ECO:0008006" key="3">
    <source>
        <dbReference type="Google" id="ProtNLM"/>
    </source>
</evidence>
<feature type="non-terminal residue" evidence="1">
    <location>
        <position position="1"/>
    </location>
</feature>
<proteinExistence type="predicted"/>
<dbReference type="SUPFAM" id="SSF52540">
    <property type="entry name" value="P-loop containing nucleoside triphosphate hydrolases"/>
    <property type="match status" value="1"/>
</dbReference>
<evidence type="ECO:0000313" key="2">
    <source>
        <dbReference type="Proteomes" id="UP000242287"/>
    </source>
</evidence>
<dbReference type="Proteomes" id="UP000242287">
    <property type="component" value="Unassembled WGS sequence"/>
</dbReference>
<dbReference type="EMBL" id="KZ302176">
    <property type="protein sequence ID" value="PFH46603.1"/>
    <property type="molecule type" value="Genomic_DNA"/>
</dbReference>
<gene>
    <name evidence="1" type="ORF">AMATHDRAFT_118823</name>
</gene>
<feature type="non-terminal residue" evidence="1">
    <location>
        <position position="109"/>
    </location>
</feature>
<evidence type="ECO:0000313" key="1">
    <source>
        <dbReference type="EMBL" id="PFH46603.1"/>
    </source>
</evidence>
<sequence>SSSLFTGQEEYLDKLRHHFNDLGNSMQRKLYLLHGPGGIGKTQICLKFKEEIEDEVSYIFWIDASSEATIISSFMAIARHTDICGKQSGLSVGQSLQAIQTMKEKWLMI</sequence>